<name>A0ABS5XPM7_9MICO</name>
<sequence length="117" mass="12722">MTDQVNYFEIGTSDPTAARAFYGETFGWRFGPDAPGDYRMIDGAGNGGGLWDSTSAGGETWAIFYVEVEDIHAKLAQATANGADTVFPLVDNGTILFTHLRDPLGNRFGLWQRKAQA</sequence>
<dbReference type="PROSITE" id="PS51819">
    <property type="entry name" value="VOC"/>
    <property type="match status" value="1"/>
</dbReference>
<dbReference type="CDD" id="cd07247">
    <property type="entry name" value="SgaA_N_like"/>
    <property type="match status" value="1"/>
</dbReference>
<dbReference type="InterPro" id="IPR052164">
    <property type="entry name" value="Anthracycline_SecMetBiosynth"/>
</dbReference>
<keyword evidence="3" id="KW-1185">Reference proteome</keyword>
<reference evidence="2 3" key="1">
    <citation type="submission" date="2021-03" db="EMBL/GenBank/DDBJ databases">
        <title>Microbacterium pauli sp. nov., isolated from microfiltered milk.</title>
        <authorList>
            <person name="Bellassi P."/>
            <person name="Fontana A."/>
            <person name="Callegari M.L."/>
            <person name="Lorenzo M."/>
            <person name="Cappa F."/>
        </authorList>
    </citation>
    <scope>NUCLEOTIDE SEQUENCE [LARGE SCALE GENOMIC DNA]</scope>
    <source>
        <strain evidence="2 3">DSM 18909</strain>
    </source>
</reference>
<evidence type="ECO:0000313" key="2">
    <source>
        <dbReference type="EMBL" id="MBT8796485.1"/>
    </source>
</evidence>
<dbReference type="PANTHER" id="PTHR33993:SF14">
    <property type="entry name" value="GB|AAF24581.1"/>
    <property type="match status" value="1"/>
</dbReference>
<dbReference type="Gene3D" id="3.10.180.10">
    <property type="entry name" value="2,3-Dihydroxybiphenyl 1,2-Dioxygenase, domain 1"/>
    <property type="match status" value="1"/>
</dbReference>
<dbReference type="InterPro" id="IPR041581">
    <property type="entry name" value="Glyoxalase_6"/>
</dbReference>
<comment type="caution">
    <text evidence="2">The sequence shown here is derived from an EMBL/GenBank/DDBJ whole genome shotgun (WGS) entry which is preliminary data.</text>
</comment>
<evidence type="ECO:0000313" key="3">
    <source>
        <dbReference type="Proteomes" id="UP000740605"/>
    </source>
</evidence>
<accession>A0ABS5XPM7</accession>
<dbReference type="Pfam" id="PF18029">
    <property type="entry name" value="Glyoxalase_6"/>
    <property type="match status" value="1"/>
</dbReference>
<feature type="domain" description="VOC" evidence="1">
    <location>
        <begin position="4"/>
        <end position="113"/>
    </location>
</feature>
<dbReference type="EMBL" id="JAFLHG010000001">
    <property type="protein sequence ID" value="MBT8796485.1"/>
    <property type="molecule type" value="Genomic_DNA"/>
</dbReference>
<dbReference type="SUPFAM" id="SSF54593">
    <property type="entry name" value="Glyoxalase/Bleomycin resistance protein/Dihydroxybiphenyl dioxygenase"/>
    <property type="match status" value="1"/>
</dbReference>
<gene>
    <name evidence="2" type="ORF">J0P97_00130</name>
</gene>
<protein>
    <submittedName>
        <fullName evidence="2">VOC family protein</fullName>
    </submittedName>
</protein>
<dbReference type="PANTHER" id="PTHR33993">
    <property type="entry name" value="GLYOXALASE-RELATED"/>
    <property type="match status" value="1"/>
</dbReference>
<dbReference type="InterPro" id="IPR037523">
    <property type="entry name" value="VOC_core"/>
</dbReference>
<dbReference type="Proteomes" id="UP000740605">
    <property type="component" value="Unassembled WGS sequence"/>
</dbReference>
<dbReference type="RefSeq" id="WP_215485748.1">
    <property type="nucleotide sequence ID" value="NZ_BAAAPJ010000001.1"/>
</dbReference>
<dbReference type="InterPro" id="IPR029068">
    <property type="entry name" value="Glyas_Bleomycin-R_OHBP_Dase"/>
</dbReference>
<proteinExistence type="predicted"/>
<evidence type="ECO:0000259" key="1">
    <source>
        <dbReference type="PROSITE" id="PS51819"/>
    </source>
</evidence>
<organism evidence="2 3">
    <name type="scientific">Microbacterium flavum</name>
    <dbReference type="NCBI Taxonomy" id="415216"/>
    <lineage>
        <taxon>Bacteria</taxon>
        <taxon>Bacillati</taxon>
        <taxon>Actinomycetota</taxon>
        <taxon>Actinomycetes</taxon>
        <taxon>Micrococcales</taxon>
        <taxon>Microbacteriaceae</taxon>
        <taxon>Microbacterium</taxon>
    </lineage>
</organism>